<dbReference type="EMBL" id="CM037622">
    <property type="protein sequence ID" value="KAH8002993.1"/>
    <property type="molecule type" value="Genomic_DNA"/>
</dbReference>
<evidence type="ECO:0000313" key="1">
    <source>
        <dbReference type="EMBL" id="KAH8002993.1"/>
    </source>
</evidence>
<reference evidence="1" key="1">
    <citation type="submission" date="2021-08" db="EMBL/GenBank/DDBJ databases">
        <title>The first chromosome-level gecko genome reveals the dynamic sex chromosomes of Neotropical dwarf geckos (Sphaerodactylidae: Sphaerodactylus).</title>
        <authorList>
            <person name="Pinto B.J."/>
            <person name="Keating S.E."/>
            <person name="Gamble T."/>
        </authorList>
    </citation>
    <scope>NUCLEOTIDE SEQUENCE</scope>
    <source>
        <strain evidence="1">TG3544</strain>
    </source>
</reference>
<name>A0ACB8FCK0_9SAUR</name>
<proteinExistence type="predicted"/>
<comment type="caution">
    <text evidence="1">The sequence shown here is derived from an EMBL/GenBank/DDBJ whole genome shotgun (WGS) entry which is preliminary data.</text>
</comment>
<organism evidence="1 2">
    <name type="scientific">Sphaerodactylus townsendi</name>
    <dbReference type="NCBI Taxonomy" id="933632"/>
    <lineage>
        <taxon>Eukaryota</taxon>
        <taxon>Metazoa</taxon>
        <taxon>Chordata</taxon>
        <taxon>Craniata</taxon>
        <taxon>Vertebrata</taxon>
        <taxon>Euteleostomi</taxon>
        <taxon>Lepidosauria</taxon>
        <taxon>Squamata</taxon>
        <taxon>Bifurcata</taxon>
        <taxon>Gekkota</taxon>
        <taxon>Sphaerodactylidae</taxon>
        <taxon>Sphaerodactylus</taxon>
    </lineage>
</organism>
<protein>
    <submittedName>
        <fullName evidence="1">Uncharacterized protein</fullName>
    </submittedName>
</protein>
<dbReference type="Proteomes" id="UP000827872">
    <property type="component" value="Linkage Group LG09"/>
</dbReference>
<gene>
    <name evidence="1" type="ORF">K3G42_008115</name>
</gene>
<accession>A0ACB8FCK0</accession>
<keyword evidence="2" id="KW-1185">Reference proteome</keyword>
<sequence length="97" mass="10516">MENPSQGSKIPDPLGGPLALARTQRQGCPSPLAPGEGATLEEQVPTLFRKKVSRTMSHKSYISCGEARTSLRSCTSFKRTLHDTQTHCARVFTTLAS</sequence>
<evidence type="ECO:0000313" key="2">
    <source>
        <dbReference type="Proteomes" id="UP000827872"/>
    </source>
</evidence>